<name>A0ABT9Q4Y7_9ACTN</name>
<dbReference type="EMBL" id="JAUSQU010000001">
    <property type="protein sequence ID" value="MDP9841014.1"/>
    <property type="molecule type" value="Genomic_DNA"/>
</dbReference>
<feature type="region of interest" description="Disordered" evidence="2">
    <location>
        <begin position="16"/>
        <end position="42"/>
    </location>
</feature>
<evidence type="ECO:0000256" key="2">
    <source>
        <dbReference type="SAM" id="MobiDB-lite"/>
    </source>
</evidence>
<evidence type="ECO:0000256" key="1">
    <source>
        <dbReference type="ARBA" id="ARBA00022679"/>
    </source>
</evidence>
<dbReference type="Pfam" id="PF13469">
    <property type="entry name" value="Sulfotransfer_3"/>
    <property type="match status" value="1"/>
</dbReference>
<proteinExistence type="predicted"/>
<gene>
    <name evidence="3" type="ORF">J2853_000225</name>
</gene>
<dbReference type="InterPro" id="IPR026634">
    <property type="entry name" value="TPST-like"/>
</dbReference>
<comment type="caution">
    <text evidence="3">The sequence shown here is derived from an EMBL/GenBank/DDBJ whole genome shotgun (WGS) entry which is preliminary data.</text>
</comment>
<feature type="compositionally biased region" description="Pro residues" evidence="2">
    <location>
        <begin position="27"/>
        <end position="42"/>
    </location>
</feature>
<dbReference type="RefSeq" id="WP_307553974.1">
    <property type="nucleotide sequence ID" value="NZ_JAUSQU010000001.1"/>
</dbReference>
<dbReference type="PANTHER" id="PTHR12788:SF10">
    <property type="entry name" value="PROTEIN-TYROSINE SULFOTRANSFERASE"/>
    <property type="match status" value="1"/>
</dbReference>
<dbReference type="Gene3D" id="3.40.50.300">
    <property type="entry name" value="P-loop containing nucleotide triphosphate hydrolases"/>
    <property type="match status" value="1"/>
</dbReference>
<keyword evidence="1" id="KW-0808">Transferase</keyword>
<evidence type="ECO:0000313" key="4">
    <source>
        <dbReference type="Proteomes" id="UP001225356"/>
    </source>
</evidence>
<keyword evidence="4" id="KW-1185">Reference proteome</keyword>
<protein>
    <recommendedName>
        <fullName evidence="5">Sulfotransferase family protein</fullName>
    </recommendedName>
</protein>
<reference evidence="3 4" key="1">
    <citation type="submission" date="2023-07" db="EMBL/GenBank/DDBJ databases">
        <title>Sequencing the genomes of 1000 actinobacteria strains.</title>
        <authorList>
            <person name="Klenk H.-P."/>
        </authorList>
    </citation>
    <scope>NUCLEOTIDE SEQUENCE [LARGE SCALE GENOMIC DNA]</scope>
    <source>
        <strain evidence="3 4">DSM 46740</strain>
    </source>
</reference>
<sequence>MGWKSKVNVALEEATGYRFKKTTSRQPPAPAPPPAPEIRPPADPAVDRLLTAPVFVLSPPRSGSTLLRVLLNSHSQLHAPHEMHIRRLTVNLTTDPVQQAMEALGHNQSDIEHILWDRMLHRELARSGKPFIVDKTPSNSFAWKRIATCWPDARFIFLLRHPASIARSWHEGDPAERPMEEAVRHTVRFMRAVEDARKAFDGLTVTYEDLTQSPEETLRRICGFLDVPWEPGMLSYGEHEHGGFVKGIGDWKEKIRTGSVQPGRPLPRPDEVPQDLLPICEAWGYLGD</sequence>
<organism evidence="3 4">
    <name type="scientific">Streptosporangium lutulentum</name>
    <dbReference type="NCBI Taxonomy" id="1461250"/>
    <lineage>
        <taxon>Bacteria</taxon>
        <taxon>Bacillati</taxon>
        <taxon>Actinomycetota</taxon>
        <taxon>Actinomycetes</taxon>
        <taxon>Streptosporangiales</taxon>
        <taxon>Streptosporangiaceae</taxon>
        <taxon>Streptosporangium</taxon>
    </lineage>
</organism>
<evidence type="ECO:0008006" key="5">
    <source>
        <dbReference type="Google" id="ProtNLM"/>
    </source>
</evidence>
<dbReference type="PANTHER" id="PTHR12788">
    <property type="entry name" value="PROTEIN-TYROSINE SULFOTRANSFERASE 2"/>
    <property type="match status" value="1"/>
</dbReference>
<accession>A0ABT9Q4Y7</accession>
<evidence type="ECO:0000313" key="3">
    <source>
        <dbReference type="EMBL" id="MDP9841014.1"/>
    </source>
</evidence>
<dbReference type="Proteomes" id="UP001225356">
    <property type="component" value="Unassembled WGS sequence"/>
</dbReference>
<dbReference type="InterPro" id="IPR027417">
    <property type="entry name" value="P-loop_NTPase"/>
</dbReference>
<dbReference type="SUPFAM" id="SSF52540">
    <property type="entry name" value="P-loop containing nucleoside triphosphate hydrolases"/>
    <property type="match status" value="1"/>
</dbReference>